<keyword evidence="2" id="KW-1185">Reference proteome</keyword>
<comment type="caution">
    <text evidence="1">The sequence shown here is derived from an EMBL/GenBank/DDBJ whole genome shotgun (WGS) entry which is preliminary data.</text>
</comment>
<name>A0AAD7Q2U0_QUISA</name>
<dbReference type="Pfam" id="PF14299">
    <property type="entry name" value="PP2"/>
    <property type="match status" value="1"/>
</dbReference>
<dbReference type="EMBL" id="JARAOO010000004">
    <property type="protein sequence ID" value="KAJ7973591.1"/>
    <property type="molecule type" value="Genomic_DNA"/>
</dbReference>
<dbReference type="Proteomes" id="UP001163823">
    <property type="component" value="Chromosome 4"/>
</dbReference>
<evidence type="ECO:0000313" key="2">
    <source>
        <dbReference type="Proteomes" id="UP001163823"/>
    </source>
</evidence>
<dbReference type="PANTHER" id="PTHR32278:SF143">
    <property type="entry name" value="F-BOX PROTEIN PP2-B1"/>
    <property type="match status" value="1"/>
</dbReference>
<evidence type="ECO:0000313" key="1">
    <source>
        <dbReference type="EMBL" id="KAJ7973591.1"/>
    </source>
</evidence>
<dbReference type="InterPro" id="IPR025886">
    <property type="entry name" value="PP2-like"/>
</dbReference>
<dbReference type="AlphaFoldDB" id="A0AAD7Q2U0"/>
<dbReference type="PANTHER" id="PTHR32278">
    <property type="entry name" value="F-BOX DOMAIN-CONTAINING PROTEIN"/>
    <property type="match status" value="1"/>
</dbReference>
<reference evidence="1" key="1">
    <citation type="journal article" date="2023" name="Science">
        <title>Elucidation of the pathway for biosynthesis of saponin adjuvants from the soapbark tree.</title>
        <authorList>
            <person name="Reed J."/>
            <person name="Orme A."/>
            <person name="El-Demerdash A."/>
            <person name="Owen C."/>
            <person name="Martin L.B.B."/>
            <person name="Misra R.C."/>
            <person name="Kikuchi S."/>
            <person name="Rejzek M."/>
            <person name="Martin A.C."/>
            <person name="Harkess A."/>
            <person name="Leebens-Mack J."/>
            <person name="Louveau T."/>
            <person name="Stephenson M.J."/>
            <person name="Osbourn A."/>
        </authorList>
    </citation>
    <scope>NUCLEOTIDE SEQUENCE</scope>
    <source>
        <strain evidence="1">S10</strain>
    </source>
</reference>
<accession>A0AAD7Q2U0</accession>
<proteinExistence type="predicted"/>
<gene>
    <name evidence="1" type="ORF">O6P43_011297</name>
</gene>
<protein>
    <submittedName>
        <fullName evidence="1">F-box protein PP2</fullName>
    </submittedName>
</protein>
<sequence length="178" mass="20013">MGRNVTCLLQMISLSNGGEDSRYWVWQPLPESRFAEVAMLANVCWLEIRGKIRISVLSSATRYGVYLVLKMIDAYGFNYHAAEVSVRTVGGVSFTKSVCLDPDIENRVISSAVDSRNLVEMERPKERSDGWLEIELGEFSSLGQEDDELEMCLKEVEGGNWKSGLTVQGIEIRPKEDN</sequence>
<dbReference type="KEGG" id="qsa:O6P43_011297"/>
<organism evidence="1 2">
    <name type="scientific">Quillaja saponaria</name>
    <name type="common">Soap bark tree</name>
    <dbReference type="NCBI Taxonomy" id="32244"/>
    <lineage>
        <taxon>Eukaryota</taxon>
        <taxon>Viridiplantae</taxon>
        <taxon>Streptophyta</taxon>
        <taxon>Embryophyta</taxon>
        <taxon>Tracheophyta</taxon>
        <taxon>Spermatophyta</taxon>
        <taxon>Magnoliopsida</taxon>
        <taxon>eudicotyledons</taxon>
        <taxon>Gunneridae</taxon>
        <taxon>Pentapetalae</taxon>
        <taxon>rosids</taxon>
        <taxon>fabids</taxon>
        <taxon>Fabales</taxon>
        <taxon>Quillajaceae</taxon>
        <taxon>Quillaja</taxon>
    </lineage>
</organism>